<name>A0A6C2YI52_9BACT</name>
<proteinExistence type="predicted"/>
<evidence type="ECO:0000313" key="2">
    <source>
        <dbReference type="Proteomes" id="UP000464378"/>
    </source>
</evidence>
<protein>
    <submittedName>
        <fullName evidence="1">Uncharacterized protein</fullName>
    </submittedName>
</protein>
<dbReference type="EMBL" id="LR586016">
    <property type="protein sequence ID" value="VIP00672.1"/>
    <property type="molecule type" value="Genomic_DNA"/>
</dbReference>
<keyword evidence="2" id="KW-1185">Reference proteome</keyword>
<dbReference type="InParanoid" id="A0A6C2YI52"/>
<evidence type="ECO:0000313" key="1">
    <source>
        <dbReference type="EMBL" id="VIP00672.1"/>
    </source>
</evidence>
<accession>A0A6C2YI52</accession>
<dbReference type="Proteomes" id="UP000464378">
    <property type="component" value="Chromosome"/>
</dbReference>
<reference evidence="1" key="1">
    <citation type="submission" date="2019-04" db="EMBL/GenBank/DDBJ databases">
        <authorList>
            <consortium name="Science for Life Laboratories"/>
        </authorList>
    </citation>
    <scope>NUCLEOTIDE SEQUENCE</scope>
    <source>
        <strain evidence="1">MBLW1</strain>
    </source>
</reference>
<dbReference type="AlphaFoldDB" id="A0A6C2YI52"/>
<sequence length="37" mass="4311">MIGTNDPTMLTRLVRNALPTMRPSAIRICEREIRRVE</sequence>
<dbReference type="EMBL" id="LR593887">
    <property type="protein sequence ID" value="VTR96762.1"/>
    <property type="molecule type" value="Genomic_DNA"/>
</dbReference>
<organism evidence="1">
    <name type="scientific">Tuwongella immobilis</name>
    <dbReference type="NCBI Taxonomy" id="692036"/>
    <lineage>
        <taxon>Bacteria</taxon>
        <taxon>Pseudomonadati</taxon>
        <taxon>Planctomycetota</taxon>
        <taxon>Planctomycetia</taxon>
        <taxon>Gemmatales</taxon>
        <taxon>Gemmataceae</taxon>
        <taxon>Tuwongella</taxon>
    </lineage>
</organism>
<gene>
    <name evidence="1" type="ORF">GMBLW1_32880</name>
</gene>
<dbReference type="KEGG" id="tim:GMBLW1_32880"/>